<proteinExistence type="predicted"/>
<dbReference type="AlphaFoldDB" id="A0A1I5CRZ1"/>
<name>A0A1I5CRZ1_9FLAO</name>
<accession>A0A1I5CRZ1</accession>
<dbReference type="STRING" id="913024.SAMN05421741_11336"/>
<organism evidence="1 2">
    <name type="scientific">Paenimyroides ummariense</name>
    <dbReference type="NCBI Taxonomy" id="913024"/>
    <lineage>
        <taxon>Bacteria</taxon>
        <taxon>Pseudomonadati</taxon>
        <taxon>Bacteroidota</taxon>
        <taxon>Flavobacteriia</taxon>
        <taxon>Flavobacteriales</taxon>
        <taxon>Flavobacteriaceae</taxon>
        <taxon>Paenimyroides</taxon>
    </lineage>
</organism>
<evidence type="ECO:0000313" key="1">
    <source>
        <dbReference type="EMBL" id="SFN89697.1"/>
    </source>
</evidence>
<gene>
    <name evidence="1" type="ORF">SAMN05421741_11336</name>
</gene>
<evidence type="ECO:0000313" key="2">
    <source>
        <dbReference type="Proteomes" id="UP000199036"/>
    </source>
</evidence>
<dbReference type="Proteomes" id="UP000199036">
    <property type="component" value="Unassembled WGS sequence"/>
</dbReference>
<keyword evidence="2" id="KW-1185">Reference proteome</keyword>
<protein>
    <submittedName>
        <fullName evidence="1">Uncharacterized protein</fullName>
    </submittedName>
</protein>
<dbReference type="EMBL" id="FOVI01000013">
    <property type="protein sequence ID" value="SFN89697.1"/>
    <property type="molecule type" value="Genomic_DNA"/>
</dbReference>
<sequence length="165" mass="18579">MYACSNDNETTAANSSVEQKASAAKGYKFVNMKLPVKMRSYDSEFDLIVENVIYKGADNKETEGQIRFKIPHNDFKIVSMEFSENLLEAGKINPDFFIENSESLLKAYGDPEDDKDKPADPCCPPTHGQRIKECYEMKKGEGRGWCVAGEFISTIGHAFKGLFKR</sequence>
<reference evidence="2" key="1">
    <citation type="submission" date="2016-10" db="EMBL/GenBank/DDBJ databases">
        <authorList>
            <person name="Varghese N."/>
            <person name="Submissions S."/>
        </authorList>
    </citation>
    <scope>NUCLEOTIDE SEQUENCE [LARGE SCALE GENOMIC DNA]</scope>
    <source>
        <strain evidence="2">DS-12</strain>
    </source>
</reference>